<feature type="compositionally biased region" description="Basic and acidic residues" evidence="1">
    <location>
        <begin position="164"/>
        <end position="179"/>
    </location>
</feature>
<gene>
    <name evidence="2" type="ORF">A1Q1_02070</name>
</gene>
<feature type="region of interest" description="Disordered" evidence="1">
    <location>
        <begin position="548"/>
        <end position="574"/>
    </location>
</feature>
<accession>J4ULA0</accession>
<dbReference type="KEGG" id="tasa:A1Q1_02070"/>
<organism evidence="2 3">
    <name type="scientific">Trichosporon asahii var. asahii (strain ATCC 90039 / CBS 2479 / JCM 2466 / KCTC 7840 / NBRC 103889/ NCYC 2677 / UAMH 7654)</name>
    <name type="common">Yeast</name>
    <dbReference type="NCBI Taxonomy" id="1186058"/>
    <lineage>
        <taxon>Eukaryota</taxon>
        <taxon>Fungi</taxon>
        <taxon>Dikarya</taxon>
        <taxon>Basidiomycota</taxon>
        <taxon>Agaricomycotina</taxon>
        <taxon>Tremellomycetes</taxon>
        <taxon>Trichosporonales</taxon>
        <taxon>Trichosporonaceae</taxon>
        <taxon>Trichosporon</taxon>
    </lineage>
</organism>
<proteinExistence type="predicted"/>
<protein>
    <submittedName>
        <fullName evidence="2">Uncharacterized protein</fullName>
    </submittedName>
</protein>
<dbReference type="EMBL" id="ALBS01000018">
    <property type="protein sequence ID" value="EJT52735.1"/>
    <property type="molecule type" value="Genomic_DNA"/>
</dbReference>
<dbReference type="HOGENOM" id="CLU_421615_0_0_1"/>
<feature type="region of interest" description="Disordered" evidence="1">
    <location>
        <begin position="308"/>
        <end position="350"/>
    </location>
</feature>
<feature type="compositionally biased region" description="Basic and acidic residues" evidence="1">
    <location>
        <begin position="497"/>
        <end position="508"/>
    </location>
</feature>
<reference evidence="2 3" key="1">
    <citation type="journal article" date="2012" name="Eukaryot. Cell">
        <title>Draft genome sequence of CBS 2479, the standard type strain of Trichosporon asahii.</title>
        <authorList>
            <person name="Yang R.Y."/>
            <person name="Li H.T."/>
            <person name="Zhu H."/>
            <person name="Zhou G.P."/>
            <person name="Wang M."/>
            <person name="Wang L."/>
        </authorList>
    </citation>
    <scope>NUCLEOTIDE SEQUENCE [LARGE SCALE GENOMIC DNA]</scope>
    <source>
        <strain evidence="3">ATCC 90039 / CBS 2479 / JCM 2466 / KCTC 7840 / NCYC 2677 / UAMH 7654</strain>
    </source>
</reference>
<dbReference type="AlphaFoldDB" id="J4ULA0"/>
<feature type="region of interest" description="Disordered" evidence="1">
    <location>
        <begin position="216"/>
        <end position="235"/>
    </location>
</feature>
<evidence type="ECO:0000313" key="2">
    <source>
        <dbReference type="EMBL" id="EJT52735.1"/>
    </source>
</evidence>
<feature type="region of interest" description="Disordered" evidence="1">
    <location>
        <begin position="365"/>
        <end position="386"/>
    </location>
</feature>
<dbReference type="Proteomes" id="UP000002748">
    <property type="component" value="Unassembled WGS sequence"/>
</dbReference>
<feature type="compositionally biased region" description="Polar residues" evidence="1">
    <location>
        <begin position="94"/>
        <end position="117"/>
    </location>
</feature>
<feature type="compositionally biased region" description="Polar residues" evidence="1">
    <location>
        <begin position="312"/>
        <end position="345"/>
    </location>
</feature>
<comment type="caution">
    <text evidence="2">The sequence shown here is derived from an EMBL/GenBank/DDBJ whole genome shotgun (WGS) entry which is preliminary data.</text>
</comment>
<evidence type="ECO:0000313" key="3">
    <source>
        <dbReference type="Proteomes" id="UP000002748"/>
    </source>
</evidence>
<feature type="compositionally biased region" description="Low complexity" evidence="1">
    <location>
        <begin position="149"/>
        <end position="160"/>
    </location>
</feature>
<feature type="region of interest" description="Disordered" evidence="1">
    <location>
        <begin position="88"/>
        <end position="179"/>
    </location>
</feature>
<dbReference type="RefSeq" id="XP_014184075.1">
    <property type="nucleotide sequence ID" value="XM_014328600.1"/>
</dbReference>
<dbReference type="GeneID" id="25985584"/>
<name>J4ULA0_TRIAS</name>
<evidence type="ECO:0000256" key="1">
    <source>
        <dbReference type="SAM" id="MobiDB-lite"/>
    </source>
</evidence>
<dbReference type="VEuPathDB" id="FungiDB:A1Q1_02070"/>
<feature type="region of interest" description="Disordered" evidence="1">
    <location>
        <begin position="478"/>
        <end position="522"/>
    </location>
</feature>
<sequence>MSANSPIRGVPQQVAEPNYFIQRFLRSVQPFYYQHAQYGQEYFERSRRTGDKLLNEDWELAAQWSPESTNSALPQYLQADPIVAPSLPSSSLLGTTQPVARQHSTSPGLGPVDNSSGRGKHSRPRTGNALRTAPYARRPKEAAAPVYYSHHASPASPGSADDLGESRRHAGAGQERRVVSADDNVHIALLKQQYNERRRRSSEEQEQVLASVTTPVENNEKRSRAACPPDLDFGHTNTKPRTIQAEAGRLTLHPVAAPPADVQHPRGIFLRGVASHPVTVSQHPPVPDANARAGTGGFDQLRFLGVSEEARQQQAPPSQQLAYPSTLATSDQPLPQASMRTTPSDIQLPPLRTLDTDALAPRYRETADQSYSWREGRTTPPHEAVGYAGFPSYAGVGRGESALPSVTVTPETTPESYWGSAYPTAARQSHVMDYQRQQQQYQQFNTQQVHSPYYPPPPVPTNDYAAYPYASWASTAYPAETTQPRESGTADRAVSADPRRYDDSRSWDRPYSAPPPLGRETSHLLNAMRGEPTTTRPRPVPAQWSVAADVQGSQGSPPRDPRRQWTPVGPETSQPVAAATAEWPEPITVPGSTPTWDPSPTSSHFQVPYTPQPYATPLFSAPTATSGMPPMIEKQLPPIDMYHTTATPFY</sequence>